<reference evidence="1 2" key="1">
    <citation type="journal article" date="2013" name="Genome Biol. Evol.">
        <title>Genomes of Stigonematalean cyanobacteria (subsection V) and the evolution of oxygenic photosynthesis from prokaryotes to plastids.</title>
        <authorList>
            <person name="Dagan T."/>
            <person name="Roettger M."/>
            <person name="Stucken K."/>
            <person name="Landan G."/>
            <person name="Koch R."/>
            <person name="Major P."/>
            <person name="Gould S.B."/>
            <person name="Goremykin V.V."/>
            <person name="Rippka R."/>
            <person name="Tandeau de Marsac N."/>
            <person name="Gugger M."/>
            <person name="Lockhart P.J."/>
            <person name="Allen J.F."/>
            <person name="Brune I."/>
            <person name="Maus I."/>
            <person name="Puhler A."/>
            <person name="Martin W.F."/>
        </authorList>
    </citation>
    <scope>NUCLEOTIDE SEQUENCE [LARGE SCALE GENOMIC DNA]</scope>
    <source>
        <strain evidence="1 2">PCC 7110</strain>
    </source>
</reference>
<dbReference type="EMBL" id="ANNX02000047">
    <property type="protein sequence ID" value="KYC36090.1"/>
    <property type="molecule type" value="Genomic_DNA"/>
</dbReference>
<dbReference type="RefSeq" id="WP_017742784.1">
    <property type="nucleotide sequence ID" value="NZ_KQ976354.1"/>
</dbReference>
<dbReference type="InterPro" id="IPR011748">
    <property type="entry name" value="Unchr_phage_tail-like"/>
</dbReference>
<gene>
    <name evidence="1" type="ORF">WA1_40845</name>
</gene>
<name>A0A139WUI1_9CYAN</name>
<comment type="caution">
    <text evidence="1">The sequence shown here is derived from an EMBL/GenBank/DDBJ whole genome shotgun (WGS) entry which is preliminary data.</text>
</comment>
<dbReference type="InterPro" id="IPR011042">
    <property type="entry name" value="6-blade_b-propeller_TolB-like"/>
</dbReference>
<dbReference type="AlphaFoldDB" id="A0A139WUI1"/>
<dbReference type="InterPro" id="IPR006521">
    <property type="entry name" value="Tail_protein_I"/>
</dbReference>
<accession>A0A139WUI1</accession>
<dbReference type="Gene3D" id="2.120.10.30">
    <property type="entry name" value="TolB, C-terminal domain"/>
    <property type="match status" value="1"/>
</dbReference>
<dbReference type="STRING" id="128403.WA1_40845"/>
<dbReference type="Pfam" id="PF09684">
    <property type="entry name" value="Tail_P2_I"/>
    <property type="match status" value="1"/>
</dbReference>
<protein>
    <submittedName>
        <fullName evidence="1">Phage tail protein</fullName>
    </submittedName>
</protein>
<keyword evidence="2" id="KW-1185">Reference proteome</keyword>
<sequence length="676" mass="78231">MEAKEFQFLVLNTKADWQKYKPDNLQIYDEGVRLKTGYQFVFEQQILSQQSFSNLETVDLAVDDFGQLYLLDTKQQRIWLFDAVQNYLQPVASLEALLDLPTNIAFSDSTIYVADESQVAGNTIQSRIYAFSRFNWQIRWVVSLPEGVKVIDLAADTKDGTLYALLDRGGQAVAKYAPSGQRIETTRFARGNIVKPTAIALAKNGTVYVLDSVKNYEKVVRFDANYTSTWINFRSLREQVLVPEEIEPSGLAVDSQGNVYVGDKRSLPQGEEEDRFIFRCPPSGGTVEPVFAYRGAVSKMTYNRTDRLFIFNSEKKAVNILRRKQQFLRQKQQELPSGSFETVFDSTIPGQQWHKLILEREIPHNTQIKVYYSITDNQWHSGDYFEPLINPEDALIRGDKEIPRPQGRYLHLKVELIGTEYETPLLKSIRVDFPRLSYLRYLPAIYQEDENSRDFLERFLSLFETFLGNLEGQIDYIFRYFDADVVSEEFLPWLSTWLAIAIDDNWTKEQLRNLIKKAPQLYKLRGTREGIAATVELLTGDRPLIYEYFQLENNSTNNETSEILQNLKKNYFNDNEPFRFWVLLNPFQIDNKLELQTIQRLIDADKPAHTEASIKVLQPWIALDNESYLGFNSCIFEPSLTLDIGFAISHENILNDTEEFGQIERRSRLGLDTKLS</sequence>
<dbReference type="NCBIfam" id="TIGR02242">
    <property type="entry name" value="tail_TIGR02242"/>
    <property type="match status" value="1"/>
</dbReference>
<proteinExistence type="predicted"/>
<dbReference type="OrthoDB" id="370073at2"/>
<evidence type="ECO:0000313" key="1">
    <source>
        <dbReference type="EMBL" id="KYC36090.1"/>
    </source>
</evidence>
<evidence type="ECO:0000313" key="2">
    <source>
        <dbReference type="Proteomes" id="UP000076925"/>
    </source>
</evidence>
<dbReference type="SUPFAM" id="SSF101898">
    <property type="entry name" value="NHL repeat"/>
    <property type="match status" value="1"/>
</dbReference>
<dbReference type="Proteomes" id="UP000076925">
    <property type="component" value="Unassembled WGS sequence"/>
</dbReference>
<organism evidence="1 2">
    <name type="scientific">Scytonema hofmannii PCC 7110</name>
    <dbReference type="NCBI Taxonomy" id="128403"/>
    <lineage>
        <taxon>Bacteria</taxon>
        <taxon>Bacillati</taxon>
        <taxon>Cyanobacteriota</taxon>
        <taxon>Cyanophyceae</taxon>
        <taxon>Nostocales</taxon>
        <taxon>Scytonemataceae</taxon>
        <taxon>Scytonema</taxon>
    </lineage>
</organism>